<evidence type="ECO:0000313" key="3">
    <source>
        <dbReference type="Proteomes" id="UP000663760"/>
    </source>
</evidence>
<gene>
    <name evidence="2" type="ORF">SI8410_02002115</name>
</gene>
<evidence type="ECO:0000259" key="1">
    <source>
        <dbReference type="Pfam" id="PF07727"/>
    </source>
</evidence>
<dbReference type="EMBL" id="LR746265">
    <property type="protein sequence ID" value="CAA7390670.1"/>
    <property type="molecule type" value="Genomic_DNA"/>
</dbReference>
<dbReference type="Pfam" id="PF07727">
    <property type="entry name" value="RVT_2"/>
    <property type="match status" value="1"/>
</dbReference>
<name>A0A7I8K3F5_SPIIN</name>
<dbReference type="InterPro" id="IPR013103">
    <property type="entry name" value="RVT_2"/>
</dbReference>
<reference evidence="2" key="1">
    <citation type="submission" date="2020-02" db="EMBL/GenBank/DDBJ databases">
        <authorList>
            <person name="Scholz U."/>
            <person name="Mascher M."/>
            <person name="Fiebig A."/>
        </authorList>
    </citation>
    <scope>NUCLEOTIDE SEQUENCE</scope>
</reference>
<feature type="domain" description="Reverse transcriptase Ty1/copia-type" evidence="1">
    <location>
        <begin position="110"/>
        <end position="163"/>
    </location>
</feature>
<organism evidence="2 3">
    <name type="scientific">Spirodela intermedia</name>
    <name type="common">Intermediate duckweed</name>
    <dbReference type="NCBI Taxonomy" id="51605"/>
    <lineage>
        <taxon>Eukaryota</taxon>
        <taxon>Viridiplantae</taxon>
        <taxon>Streptophyta</taxon>
        <taxon>Embryophyta</taxon>
        <taxon>Tracheophyta</taxon>
        <taxon>Spermatophyta</taxon>
        <taxon>Magnoliopsida</taxon>
        <taxon>Liliopsida</taxon>
        <taxon>Araceae</taxon>
        <taxon>Lemnoideae</taxon>
        <taxon>Spirodela</taxon>
    </lineage>
</organism>
<dbReference type="Proteomes" id="UP000663760">
    <property type="component" value="Chromosome 2"/>
</dbReference>
<sequence length="164" mass="18906">MESVRGGDLLEVKYEPTKVVLLQDICKGDLVILHSARHMWATSLHTREYFFTNEQINGGNVLMENYVSCKTIDTLETNRCKYSIVSTICHLVNRSPASVINFKTPEKVWSVIGYKWVFKKKRSTLNSDDVRYKVRLVAKGYNQVEGIDYNDIFSPTIKHNSIRV</sequence>
<proteinExistence type="predicted"/>
<keyword evidence="3" id="KW-1185">Reference proteome</keyword>
<accession>A0A7I8K3F5</accession>
<dbReference type="AlphaFoldDB" id="A0A7I8K3F5"/>
<evidence type="ECO:0000313" key="2">
    <source>
        <dbReference type="EMBL" id="CAA7390670.1"/>
    </source>
</evidence>
<protein>
    <recommendedName>
        <fullName evidence="1">Reverse transcriptase Ty1/copia-type domain-containing protein</fullName>
    </recommendedName>
</protein>
<dbReference type="OrthoDB" id="1000646at2759"/>